<organism evidence="3 4">
    <name type="scientific">Apiospora hydei</name>
    <dbReference type="NCBI Taxonomy" id="1337664"/>
    <lineage>
        <taxon>Eukaryota</taxon>
        <taxon>Fungi</taxon>
        <taxon>Dikarya</taxon>
        <taxon>Ascomycota</taxon>
        <taxon>Pezizomycotina</taxon>
        <taxon>Sordariomycetes</taxon>
        <taxon>Xylariomycetidae</taxon>
        <taxon>Amphisphaeriales</taxon>
        <taxon>Apiosporaceae</taxon>
        <taxon>Apiospora</taxon>
    </lineage>
</organism>
<dbReference type="InterPro" id="IPR011009">
    <property type="entry name" value="Kinase-like_dom_sf"/>
</dbReference>
<dbReference type="PANTHER" id="PTHR33112:SF16">
    <property type="entry name" value="HETEROKARYON INCOMPATIBILITY DOMAIN-CONTAINING PROTEIN"/>
    <property type="match status" value="1"/>
</dbReference>
<feature type="compositionally biased region" description="Basic and acidic residues" evidence="1">
    <location>
        <begin position="1027"/>
        <end position="1037"/>
    </location>
</feature>
<evidence type="ECO:0000259" key="2">
    <source>
        <dbReference type="PROSITE" id="PS50011"/>
    </source>
</evidence>
<accession>A0ABR1XA38</accession>
<comment type="caution">
    <text evidence="3">The sequence shown here is derived from an EMBL/GenBank/DDBJ whole genome shotgun (WGS) entry which is preliminary data.</text>
</comment>
<feature type="region of interest" description="Disordered" evidence="1">
    <location>
        <begin position="510"/>
        <end position="589"/>
    </location>
</feature>
<evidence type="ECO:0000313" key="4">
    <source>
        <dbReference type="Proteomes" id="UP001433268"/>
    </source>
</evidence>
<keyword evidence="4" id="KW-1185">Reference proteome</keyword>
<dbReference type="Proteomes" id="UP001433268">
    <property type="component" value="Unassembled WGS sequence"/>
</dbReference>
<evidence type="ECO:0000256" key="1">
    <source>
        <dbReference type="SAM" id="MobiDB-lite"/>
    </source>
</evidence>
<dbReference type="PROSITE" id="PS50011">
    <property type="entry name" value="PROTEIN_KINASE_DOM"/>
    <property type="match status" value="1"/>
</dbReference>
<dbReference type="EMBL" id="JAQQWN010000002">
    <property type="protein sequence ID" value="KAK8093522.1"/>
    <property type="molecule type" value="Genomic_DNA"/>
</dbReference>
<dbReference type="SMART" id="SM00220">
    <property type="entry name" value="S_TKc"/>
    <property type="match status" value="1"/>
</dbReference>
<dbReference type="InterPro" id="IPR010730">
    <property type="entry name" value="HET"/>
</dbReference>
<feature type="domain" description="Protein kinase" evidence="2">
    <location>
        <begin position="181"/>
        <end position="517"/>
    </location>
</feature>
<proteinExistence type="predicted"/>
<dbReference type="InterPro" id="IPR000719">
    <property type="entry name" value="Prot_kinase_dom"/>
</dbReference>
<protein>
    <recommendedName>
        <fullName evidence="2">Protein kinase domain-containing protein</fullName>
    </recommendedName>
</protein>
<feature type="region of interest" description="Disordered" evidence="1">
    <location>
        <begin position="1019"/>
        <end position="1048"/>
    </location>
</feature>
<feature type="compositionally biased region" description="Basic and acidic residues" evidence="1">
    <location>
        <begin position="533"/>
        <end position="545"/>
    </location>
</feature>
<dbReference type="SUPFAM" id="SSF56112">
    <property type="entry name" value="Protein kinase-like (PK-like)"/>
    <property type="match status" value="1"/>
</dbReference>
<dbReference type="RefSeq" id="XP_066674295.1">
    <property type="nucleotide sequence ID" value="XM_066804522.1"/>
</dbReference>
<reference evidence="3 4" key="1">
    <citation type="submission" date="2023-01" db="EMBL/GenBank/DDBJ databases">
        <title>Analysis of 21 Apiospora genomes using comparative genomics revels a genus with tremendous synthesis potential of carbohydrate active enzymes and secondary metabolites.</title>
        <authorList>
            <person name="Sorensen T."/>
        </authorList>
    </citation>
    <scope>NUCLEOTIDE SEQUENCE [LARGE SCALE GENOMIC DNA]</scope>
    <source>
        <strain evidence="3 4">CBS 114990</strain>
    </source>
</reference>
<sequence length="1356" mass="151897">MSDSDSEALTPASTDLCNEIERSLLKTSSVFGGGASREFLPEDKLDLLLTESRVDAVLREQQVVPTPELIEFILSRAKRLFLTLLWIEHLKAIKKLQAAGFDDGALPVEKHEDQKGISSLNKNTWTLDSNATPLPVFKGWKRPKISNLVETQWRFLSVSFPVFKFYPLACEHRLPLLPCQSDERGRPSSGGFSSVYQLRLLGSPQGGQGHASSQAEYQVVAVKKFDDSLVGYFHKERKTIDKIYDIESHPHLIKPIAVFERGTDRCVLFPWAYGGNLSDFWRESDALLRNPDSRAELVSWCLGQMVGIADALRVLHHENCRHGDLKPENLLHFKDGDQRRGRLVVADFGLSKFHIAATARRDGPSSNWSRTHKYEAPEIDGAHRRGKPRSRDYDMWSMGCLFLEFAVWLVYGNGFLEGIRNPTLIVKYWQYNQDRKPEVHPLVRAEMAKILEHSRASSATKDIVQLVQDRLLVVKFPEPERDSDESDGDHPVRPSAEELLELMSEIQRRANSSSPYLKGRQIAPRTGMGDSLTVREKGHGRKDSGVHFSPGEEGDPEGPRIIVRAPTGDFGQETKPRKPTSHPQTYREEQTVDLNDRWGFSSDNDFARTLFQRTNWVPSAPTASTKTVPCGKCRKTDFFSPRSEIPFDQDELRVNAGNCDICAVIHEALFNLGWGERHGTIFRVGPEFRVASENETEPLVLSAYADPRTPTPDAERVAQVGYPNLPDMGSPQQFEIMRAWLDTCDHHHEGCYPWMRAEELPYMPTRVIDVGTLSKPVVRLVETSDMKTRARYVALSHCWGQLTDAEKFCTTRSTLNANKTHIPLDRLPKNFRDAVAVAREIGAQYLWIDSICIIQGDEADWKAEAQKMKDVFSSAYCTLAASSAESSIVGFLGPKDRETRKVAILKSPGGATMYLCRSIDNFHSHVEGSVLASRGVGFPGEGAFEEDDPFYIDAGVLGMRQRGPLRDTRKIAQCEISPHGRRPVPRLGPPLLQRRPHHPDAARVRHVLEAGLHALYRPRRRAAGPREPARRHVQDARRVRRPAGVPAAQPAMEAVGRAALAHRADEGWCVGPFVVVDGVPGAIDYVHVPMNDTDWFEENLESPFEGNKSLREEDGDGDGDHRATHFRVVASGLKVSRLWWKKGVTMDHGDDETPDVSSINRNFKCVVVGEQRTVGRKQRGRGDLGDKLQRRGKRHNTWVSFENPGLTGETAGKLLLNSKSLKLWRDFGSGCTIGGTFEHIKPFDFLVTSRFRGRTNVTYQLVKEIALQIGDMVFRPIGQPQRIGLPGRGALLGFIVAARVALADVRVHAVAPQRSAVAVPALVEVEVDGGRGGRQGEEAEKLHDEETVRIRRMDTE</sequence>
<dbReference type="Pfam" id="PF06985">
    <property type="entry name" value="HET"/>
    <property type="match status" value="1"/>
</dbReference>
<name>A0ABR1XA38_9PEZI</name>
<dbReference type="PANTHER" id="PTHR33112">
    <property type="entry name" value="DOMAIN PROTEIN, PUTATIVE-RELATED"/>
    <property type="match status" value="1"/>
</dbReference>
<gene>
    <name evidence="3" type="ORF">PG997_000207</name>
</gene>
<evidence type="ECO:0000313" key="3">
    <source>
        <dbReference type="EMBL" id="KAK8093522.1"/>
    </source>
</evidence>
<dbReference type="CDD" id="cd00180">
    <property type="entry name" value="PKc"/>
    <property type="match status" value="1"/>
</dbReference>
<dbReference type="GeneID" id="92037582"/>
<dbReference type="Gene3D" id="1.10.510.10">
    <property type="entry name" value="Transferase(Phosphotransferase) domain 1"/>
    <property type="match status" value="1"/>
</dbReference>
<feature type="region of interest" description="Disordered" evidence="1">
    <location>
        <begin position="1329"/>
        <end position="1356"/>
    </location>
</feature>
<dbReference type="Pfam" id="PF00069">
    <property type="entry name" value="Pkinase"/>
    <property type="match status" value="1"/>
</dbReference>